<name>A0A9W9G902_9EURO</name>
<dbReference type="PANTHER" id="PTHR43319">
    <property type="entry name" value="BETA-LACTAMASE-RELATED"/>
    <property type="match status" value="1"/>
</dbReference>
<dbReference type="InterPro" id="IPR012338">
    <property type="entry name" value="Beta-lactam/transpept-like"/>
</dbReference>
<evidence type="ECO:0000259" key="1">
    <source>
        <dbReference type="Pfam" id="PF00144"/>
    </source>
</evidence>
<reference evidence="2" key="2">
    <citation type="journal article" date="2023" name="IMA Fungus">
        <title>Comparative genomic study of the Penicillium genus elucidates a diverse pangenome and 15 lateral gene transfer events.</title>
        <authorList>
            <person name="Petersen C."/>
            <person name="Sorensen T."/>
            <person name="Nielsen M.R."/>
            <person name="Sondergaard T.E."/>
            <person name="Sorensen J.L."/>
            <person name="Fitzpatrick D.A."/>
            <person name="Frisvad J.C."/>
            <person name="Nielsen K.L."/>
        </authorList>
    </citation>
    <scope>NUCLEOTIDE SEQUENCE</scope>
    <source>
        <strain evidence="2">IBT 30069</strain>
    </source>
</reference>
<reference evidence="2" key="1">
    <citation type="submission" date="2022-11" db="EMBL/GenBank/DDBJ databases">
        <authorList>
            <person name="Petersen C."/>
        </authorList>
    </citation>
    <scope>NUCLEOTIDE SEQUENCE</scope>
    <source>
        <strain evidence="2">IBT 30069</strain>
    </source>
</reference>
<protein>
    <submittedName>
        <fullName evidence="2">Beta-lactamase</fullName>
    </submittedName>
</protein>
<dbReference type="PANTHER" id="PTHR43319:SF3">
    <property type="entry name" value="BETA-LACTAMASE-RELATED DOMAIN-CONTAINING PROTEIN"/>
    <property type="match status" value="1"/>
</dbReference>
<dbReference type="Pfam" id="PF00144">
    <property type="entry name" value="Beta-lactamase"/>
    <property type="match status" value="1"/>
</dbReference>
<evidence type="ECO:0000313" key="2">
    <source>
        <dbReference type="EMBL" id="KAJ5114169.1"/>
    </source>
</evidence>
<feature type="domain" description="Beta-lactamase-related" evidence="1">
    <location>
        <begin position="16"/>
        <end position="362"/>
    </location>
</feature>
<dbReference type="Gene3D" id="3.40.710.10">
    <property type="entry name" value="DD-peptidase/beta-lactamase superfamily"/>
    <property type="match status" value="1"/>
</dbReference>
<dbReference type="InterPro" id="IPR001466">
    <property type="entry name" value="Beta-lactam-related"/>
</dbReference>
<accession>A0A9W9G902</accession>
<keyword evidence="3" id="KW-1185">Reference proteome</keyword>
<dbReference type="SUPFAM" id="SSF56601">
    <property type="entry name" value="beta-lactamase/transpeptidase-like"/>
    <property type="match status" value="1"/>
</dbReference>
<dbReference type="EMBL" id="JAPQKH010000002">
    <property type="protein sequence ID" value="KAJ5114169.1"/>
    <property type="molecule type" value="Genomic_DNA"/>
</dbReference>
<organism evidence="2 3">
    <name type="scientific">Penicillium angulare</name>
    <dbReference type="NCBI Taxonomy" id="116970"/>
    <lineage>
        <taxon>Eukaryota</taxon>
        <taxon>Fungi</taxon>
        <taxon>Dikarya</taxon>
        <taxon>Ascomycota</taxon>
        <taxon>Pezizomycotina</taxon>
        <taxon>Eurotiomycetes</taxon>
        <taxon>Eurotiomycetidae</taxon>
        <taxon>Eurotiales</taxon>
        <taxon>Aspergillaceae</taxon>
        <taxon>Penicillium</taxon>
    </lineage>
</organism>
<dbReference type="AlphaFoldDB" id="A0A9W9G902"/>
<comment type="caution">
    <text evidence="2">The sequence shown here is derived from an EMBL/GenBank/DDBJ whole genome shotgun (WGS) entry which is preliminary data.</text>
</comment>
<proteinExistence type="predicted"/>
<evidence type="ECO:0000313" key="3">
    <source>
        <dbReference type="Proteomes" id="UP001149165"/>
    </source>
</evidence>
<gene>
    <name evidence="2" type="ORF">N7456_002703</name>
</gene>
<sequence>MAEVHGSCHPAFNKVRDLLQQKIADGSENGASLCINIDGKDVVDLWGGYTNLSQSKPWEKDTIACIWSSTKIPTLLAAHILVDRGLLDVNEKVATYWPEFAANGKENVRVSHILSHCSGVPAFDGGITIEAMQDEQKAAQRLAEQAPWFEPGTQSAYQYTNYGLLVGTIIQRITGQSLAQFISENITLPLGVDFQLGVSEKDEPRVAENIPFPPETVPSSEGLDPTTSILLRSLIGSLLDPTTPNNPTFRKSQNGASGGFSNARALATIGSIVSLDGTVNGKNIISSQTVDNMLKEQIRLPDENIMTNSRFALGLALPSSDGVLPYVPEEEGIAFWGGYGGSSVIMDRGRRMTISYIPNKMEFRLCGNSRFDAYFPEIYPAFEAYSKS</sequence>
<dbReference type="Proteomes" id="UP001149165">
    <property type="component" value="Unassembled WGS sequence"/>
</dbReference>
<dbReference type="OrthoDB" id="5946976at2759"/>
<dbReference type="InterPro" id="IPR052907">
    <property type="entry name" value="Beta-lactamase/esterase"/>
</dbReference>